<reference evidence="7" key="1">
    <citation type="submission" date="2023-03" db="EMBL/GenBank/DDBJ databases">
        <title>Massive genome expansion in bonnet fungi (Mycena s.s.) driven by repeated elements and novel gene families across ecological guilds.</title>
        <authorList>
            <consortium name="Lawrence Berkeley National Laboratory"/>
            <person name="Harder C.B."/>
            <person name="Miyauchi S."/>
            <person name="Viragh M."/>
            <person name="Kuo A."/>
            <person name="Thoen E."/>
            <person name="Andreopoulos B."/>
            <person name="Lu D."/>
            <person name="Skrede I."/>
            <person name="Drula E."/>
            <person name="Henrissat B."/>
            <person name="Morin E."/>
            <person name="Kohler A."/>
            <person name="Barry K."/>
            <person name="LaButti K."/>
            <person name="Morin E."/>
            <person name="Salamov A."/>
            <person name="Lipzen A."/>
            <person name="Mereny Z."/>
            <person name="Hegedus B."/>
            <person name="Baldrian P."/>
            <person name="Stursova M."/>
            <person name="Weitz H."/>
            <person name="Taylor A."/>
            <person name="Grigoriev I.V."/>
            <person name="Nagy L.G."/>
            <person name="Martin F."/>
            <person name="Kauserud H."/>
        </authorList>
    </citation>
    <scope>NUCLEOTIDE SEQUENCE</scope>
    <source>
        <strain evidence="7">CBHHK173m</strain>
    </source>
</reference>
<keyword evidence="5" id="KW-0472">Membrane</keyword>
<dbReference type="Pfam" id="PF07992">
    <property type="entry name" value="Pyr_redox_2"/>
    <property type="match status" value="1"/>
</dbReference>
<comment type="similarity">
    <text evidence="1">Belongs to the FAD-dependent oxidoreductase family.</text>
</comment>
<keyword evidence="5" id="KW-0812">Transmembrane</keyword>
<keyword evidence="5" id="KW-1133">Transmembrane helix</keyword>
<dbReference type="InterPro" id="IPR023753">
    <property type="entry name" value="FAD/NAD-binding_dom"/>
</dbReference>
<keyword evidence="4" id="KW-0560">Oxidoreductase</keyword>
<dbReference type="GO" id="GO:0004174">
    <property type="term" value="F:electron-transferring-flavoprotein dehydrogenase activity"/>
    <property type="evidence" value="ECO:0007669"/>
    <property type="project" value="TreeGrafter"/>
</dbReference>
<dbReference type="PRINTS" id="PR00368">
    <property type="entry name" value="FADPNR"/>
</dbReference>
<dbReference type="Proteomes" id="UP001222325">
    <property type="component" value="Unassembled WGS sequence"/>
</dbReference>
<accession>A0AAD6UAW0</accession>
<evidence type="ECO:0000256" key="2">
    <source>
        <dbReference type="ARBA" id="ARBA00022630"/>
    </source>
</evidence>
<evidence type="ECO:0000256" key="5">
    <source>
        <dbReference type="SAM" id="Phobius"/>
    </source>
</evidence>
<feature type="domain" description="FAD/NAD(P)-binding" evidence="6">
    <location>
        <begin position="27"/>
        <end position="318"/>
    </location>
</feature>
<evidence type="ECO:0000313" key="8">
    <source>
        <dbReference type="Proteomes" id="UP001222325"/>
    </source>
</evidence>
<keyword evidence="8" id="KW-1185">Reference proteome</keyword>
<dbReference type="PRINTS" id="PR00469">
    <property type="entry name" value="PNDRDTASEII"/>
</dbReference>
<name>A0AAD6UAW0_9AGAR</name>
<dbReference type="Gene3D" id="3.50.50.100">
    <property type="match status" value="1"/>
</dbReference>
<dbReference type="InterPro" id="IPR036188">
    <property type="entry name" value="FAD/NAD-bd_sf"/>
</dbReference>
<dbReference type="SUPFAM" id="SSF51905">
    <property type="entry name" value="FAD/NAD(P)-binding domain"/>
    <property type="match status" value="1"/>
</dbReference>
<dbReference type="EMBL" id="JARJCN010000011">
    <property type="protein sequence ID" value="KAJ7096648.1"/>
    <property type="molecule type" value="Genomic_DNA"/>
</dbReference>
<keyword evidence="3" id="KW-0274">FAD</keyword>
<proteinExistence type="inferred from homology"/>
<dbReference type="GO" id="GO:0005737">
    <property type="term" value="C:cytoplasm"/>
    <property type="evidence" value="ECO:0007669"/>
    <property type="project" value="TreeGrafter"/>
</dbReference>
<evidence type="ECO:0000256" key="4">
    <source>
        <dbReference type="ARBA" id="ARBA00023002"/>
    </source>
</evidence>
<evidence type="ECO:0000256" key="3">
    <source>
        <dbReference type="ARBA" id="ARBA00022827"/>
    </source>
</evidence>
<evidence type="ECO:0000259" key="6">
    <source>
        <dbReference type="Pfam" id="PF07992"/>
    </source>
</evidence>
<feature type="transmembrane region" description="Helical" evidence="5">
    <location>
        <begin position="355"/>
        <end position="374"/>
    </location>
</feature>
<dbReference type="AlphaFoldDB" id="A0AAD6UAW0"/>
<sequence>MMTGNRVSLRAGSTHSSLAALTPFFLVVVVGGGSAGVNIARPLSSQLDATKYKLTLINPRPFRVALPATLRMIVSDVDDLATTALVPYDKLFHDNKGTLLQDFVDGINQEEGETSGVLTLGSGEKVPYDILILASGLSWQDFIAFPDSPEDVKSYLSSSREKFSGAKSYLLVGGGAVASELAGEIKDIYPTKEVTIVHSQRLLLNDTYPDKYRTSVARGLAARGVKIHLDDVVENIPTIGAITTRGGLELSADLIIKATGAVYPNTAFVKTLNPNTLTAAGFVKVKPTLQLLNYPNIFAAGDIVDWNEQKQAIKAGAHAQLVTKNVISYIKGASLKTYSTAMELIVLTNGKAGGVSYFGILWGIVLGAWFTRWAKSKALLVPMFRKESGLV</sequence>
<dbReference type="GO" id="GO:0050660">
    <property type="term" value="F:flavin adenine dinucleotide binding"/>
    <property type="evidence" value="ECO:0007669"/>
    <property type="project" value="TreeGrafter"/>
</dbReference>
<organism evidence="7 8">
    <name type="scientific">Mycena belliarum</name>
    <dbReference type="NCBI Taxonomy" id="1033014"/>
    <lineage>
        <taxon>Eukaryota</taxon>
        <taxon>Fungi</taxon>
        <taxon>Dikarya</taxon>
        <taxon>Basidiomycota</taxon>
        <taxon>Agaricomycotina</taxon>
        <taxon>Agaricomycetes</taxon>
        <taxon>Agaricomycetidae</taxon>
        <taxon>Agaricales</taxon>
        <taxon>Marasmiineae</taxon>
        <taxon>Mycenaceae</taxon>
        <taxon>Mycena</taxon>
    </lineage>
</organism>
<gene>
    <name evidence="7" type="ORF">B0H15DRAFT_825901</name>
</gene>
<keyword evidence="2" id="KW-0285">Flavoprotein</keyword>
<comment type="caution">
    <text evidence="7">The sequence shown here is derived from an EMBL/GenBank/DDBJ whole genome shotgun (WGS) entry which is preliminary data.</text>
</comment>
<evidence type="ECO:0000256" key="1">
    <source>
        <dbReference type="ARBA" id="ARBA00006442"/>
    </source>
</evidence>
<evidence type="ECO:0000313" key="7">
    <source>
        <dbReference type="EMBL" id="KAJ7096648.1"/>
    </source>
</evidence>
<dbReference type="PANTHER" id="PTHR43735">
    <property type="entry name" value="APOPTOSIS-INDUCING FACTOR 1"/>
    <property type="match status" value="1"/>
</dbReference>
<protein>
    <submittedName>
        <fullName evidence="7">FAD/NAD(P)-binding domain-containing protein</fullName>
    </submittedName>
</protein>
<dbReference type="PANTHER" id="PTHR43735:SF3">
    <property type="entry name" value="FERROPTOSIS SUPPRESSOR PROTEIN 1"/>
    <property type="match status" value="1"/>
</dbReference>